<accession>A0A1F6G3T0</accession>
<sequence>MSRTATDIPLSRSNFTALLVTLDALKACLGQGTEFTEARIHQEDNTCMRYKIGIWGNIFLERKIKENFQSFVTFTLKQTAAGLRPDGLVKVKIIGWNNIFEVQYLGSNATGNIYCVTEGSEPSLRGLKEVLTAKHIPKGKIIRSIERR</sequence>
<dbReference type="EMBL" id="MFMU01000020">
    <property type="protein sequence ID" value="OGG92788.1"/>
    <property type="molecule type" value="Genomic_DNA"/>
</dbReference>
<reference evidence="1 2" key="1">
    <citation type="journal article" date="2016" name="Nat. Commun.">
        <title>Thousands of microbial genomes shed light on interconnected biogeochemical processes in an aquifer system.</title>
        <authorList>
            <person name="Anantharaman K."/>
            <person name="Brown C.T."/>
            <person name="Hug L.A."/>
            <person name="Sharon I."/>
            <person name="Castelle C.J."/>
            <person name="Probst A.J."/>
            <person name="Thomas B.C."/>
            <person name="Singh A."/>
            <person name="Wilkins M.J."/>
            <person name="Karaoz U."/>
            <person name="Brodie E.L."/>
            <person name="Williams K.H."/>
            <person name="Hubbard S.S."/>
            <person name="Banfield J.F."/>
        </authorList>
    </citation>
    <scope>NUCLEOTIDE SEQUENCE [LARGE SCALE GENOMIC DNA]</scope>
</reference>
<comment type="caution">
    <text evidence="1">The sequence shown here is derived from an EMBL/GenBank/DDBJ whole genome shotgun (WGS) entry which is preliminary data.</text>
</comment>
<proteinExistence type="predicted"/>
<organism evidence="1 2">
    <name type="scientific">Candidatus Kaiserbacteria bacterium RIFOXYD1_FULL_47_14</name>
    <dbReference type="NCBI Taxonomy" id="1798533"/>
    <lineage>
        <taxon>Bacteria</taxon>
        <taxon>Candidatus Kaiseribacteriota</taxon>
    </lineage>
</organism>
<name>A0A1F6G3T0_9BACT</name>
<evidence type="ECO:0000313" key="2">
    <source>
        <dbReference type="Proteomes" id="UP000176867"/>
    </source>
</evidence>
<gene>
    <name evidence="1" type="ORF">A2609_03275</name>
</gene>
<dbReference type="STRING" id="1798533.A2609_03275"/>
<protein>
    <submittedName>
        <fullName evidence="1">Uncharacterized protein</fullName>
    </submittedName>
</protein>
<dbReference type="Proteomes" id="UP000176867">
    <property type="component" value="Unassembled WGS sequence"/>
</dbReference>
<dbReference type="AlphaFoldDB" id="A0A1F6G3T0"/>
<evidence type="ECO:0000313" key="1">
    <source>
        <dbReference type="EMBL" id="OGG92788.1"/>
    </source>
</evidence>